<evidence type="ECO:0000256" key="1">
    <source>
        <dbReference type="PROSITE-ProRule" id="PRU00221"/>
    </source>
</evidence>
<dbReference type="InterPro" id="IPR036322">
    <property type="entry name" value="WD40_repeat_dom_sf"/>
</dbReference>
<protein>
    <submittedName>
        <fullName evidence="2">Uncharacterized protein</fullName>
    </submittedName>
</protein>
<dbReference type="EMBL" id="GBRH01192281">
    <property type="protein sequence ID" value="JAE05615.1"/>
    <property type="molecule type" value="Transcribed_RNA"/>
</dbReference>
<dbReference type="Gene3D" id="2.130.10.10">
    <property type="entry name" value="YVTN repeat-like/Quinoprotein amine dehydrogenase"/>
    <property type="match status" value="1"/>
</dbReference>
<reference evidence="2" key="2">
    <citation type="journal article" date="2015" name="Data Brief">
        <title>Shoot transcriptome of the giant reed, Arundo donax.</title>
        <authorList>
            <person name="Barrero R.A."/>
            <person name="Guerrero F.D."/>
            <person name="Moolhuijzen P."/>
            <person name="Goolsby J.A."/>
            <person name="Tidwell J."/>
            <person name="Bellgard S.E."/>
            <person name="Bellgard M.I."/>
        </authorList>
    </citation>
    <scope>NUCLEOTIDE SEQUENCE</scope>
    <source>
        <tissue evidence="2">Shoot tissue taken approximately 20 cm above the soil surface</tissue>
    </source>
</reference>
<name>A0A0A9EY17_ARUDO</name>
<dbReference type="InterPro" id="IPR027728">
    <property type="entry name" value="Topless_fam"/>
</dbReference>
<accession>A0A0A9EY17</accession>
<dbReference type="GO" id="GO:0006355">
    <property type="term" value="P:regulation of DNA-templated transcription"/>
    <property type="evidence" value="ECO:0007669"/>
    <property type="project" value="InterPro"/>
</dbReference>
<dbReference type="PROSITE" id="PS50294">
    <property type="entry name" value="WD_REPEATS_REGION"/>
    <property type="match status" value="1"/>
</dbReference>
<reference evidence="2" key="1">
    <citation type="submission" date="2014-09" db="EMBL/GenBank/DDBJ databases">
        <authorList>
            <person name="Magalhaes I.L.F."/>
            <person name="Oliveira U."/>
            <person name="Santos F.R."/>
            <person name="Vidigal T.H.D.A."/>
            <person name="Brescovit A.D."/>
            <person name="Santos A.J."/>
        </authorList>
    </citation>
    <scope>NUCLEOTIDE SEQUENCE</scope>
    <source>
        <tissue evidence="2">Shoot tissue taken approximately 20 cm above the soil surface</tissue>
    </source>
</reference>
<keyword evidence="1" id="KW-0853">WD repeat</keyword>
<dbReference type="Pfam" id="PF00400">
    <property type="entry name" value="WD40"/>
    <property type="match status" value="1"/>
</dbReference>
<proteinExistence type="predicted"/>
<dbReference type="PANTHER" id="PTHR44083">
    <property type="entry name" value="TOPLESS-RELATED PROTEIN 1-RELATED"/>
    <property type="match status" value="1"/>
</dbReference>
<sequence length="119" mass="12671">MKNDTSDSNPEEATACFALSKNESCVLSASGGKVSVFSMMTFKVVYTLVAPPPAATFIAFHPRDTNIIAFGMEGSTIHIYNPSVGQVTNKLRGHQKMITGLAFPEKMNVLVSSGADAQV</sequence>
<evidence type="ECO:0000313" key="2">
    <source>
        <dbReference type="EMBL" id="JAE05615.1"/>
    </source>
</evidence>
<feature type="repeat" description="WD" evidence="1">
    <location>
        <begin position="91"/>
        <end position="119"/>
    </location>
</feature>
<dbReference type="AlphaFoldDB" id="A0A0A9EY17"/>
<dbReference type="InterPro" id="IPR015943">
    <property type="entry name" value="WD40/YVTN_repeat-like_dom_sf"/>
</dbReference>
<dbReference type="PANTHER" id="PTHR44083:SF5">
    <property type="entry name" value="PROTEIN TOPLESS-RELATED PROTEIN 2"/>
    <property type="match status" value="1"/>
</dbReference>
<dbReference type="InterPro" id="IPR001680">
    <property type="entry name" value="WD40_rpt"/>
</dbReference>
<dbReference type="SUPFAM" id="SSF50978">
    <property type="entry name" value="WD40 repeat-like"/>
    <property type="match status" value="1"/>
</dbReference>
<dbReference type="PROSITE" id="PS50082">
    <property type="entry name" value="WD_REPEATS_2"/>
    <property type="match status" value="1"/>
</dbReference>
<organism evidence="2">
    <name type="scientific">Arundo donax</name>
    <name type="common">Giant reed</name>
    <name type="synonym">Donax arundinaceus</name>
    <dbReference type="NCBI Taxonomy" id="35708"/>
    <lineage>
        <taxon>Eukaryota</taxon>
        <taxon>Viridiplantae</taxon>
        <taxon>Streptophyta</taxon>
        <taxon>Embryophyta</taxon>
        <taxon>Tracheophyta</taxon>
        <taxon>Spermatophyta</taxon>
        <taxon>Magnoliopsida</taxon>
        <taxon>Liliopsida</taxon>
        <taxon>Poales</taxon>
        <taxon>Poaceae</taxon>
        <taxon>PACMAD clade</taxon>
        <taxon>Arundinoideae</taxon>
        <taxon>Arundineae</taxon>
        <taxon>Arundo</taxon>
    </lineage>
</organism>